<dbReference type="CDD" id="cd00603">
    <property type="entry name" value="IPT_PCSR"/>
    <property type="match status" value="1"/>
</dbReference>
<gene>
    <name evidence="13" type="primary">LOC111107445</name>
</gene>
<dbReference type="SUPFAM" id="SSF103575">
    <property type="entry name" value="Plexin repeat"/>
    <property type="match status" value="1"/>
</dbReference>
<dbReference type="Proteomes" id="UP000694844">
    <property type="component" value="Chromosome 8"/>
</dbReference>
<dbReference type="Pfam" id="PF01833">
    <property type="entry name" value="TIG"/>
    <property type="match status" value="1"/>
</dbReference>
<dbReference type="Gene3D" id="2.130.10.10">
    <property type="entry name" value="YVTN repeat-like/Quinoprotein amine dehydrogenase"/>
    <property type="match status" value="1"/>
</dbReference>
<dbReference type="KEGG" id="cvn:111107445"/>
<dbReference type="GO" id="GO:0002116">
    <property type="term" value="C:semaphorin receptor complex"/>
    <property type="evidence" value="ECO:0007669"/>
    <property type="project" value="TreeGrafter"/>
</dbReference>
<dbReference type="RefSeq" id="XP_022298362.1">
    <property type="nucleotide sequence ID" value="XM_022442654.1"/>
</dbReference>
<evidence type="ECO:0000256" key="9">
    <source>
        <dbReference type="ARBA" id="ARBA00023180"/>
    </source>
</evidence>
<keyword evidence="12" id="KW-1185">Reference proteome</keyword>
<dbReference type="InterPro" id="IPR031148">
    <property type="entry name" value="Plexin"/>
</dbReference>
<evidence type="ECO:0000313" key="13">
    <source>
        <dbReference type="RefSeq" id="XP_022298362.1"/>
    </source>
</evidence>
<evidence type="ECO:0000256" key="8">
    <source>
        <dbReference type="ARBA" id="ARBA00023157"/>
    </source>
</evidence>
<comment type="caution">
    <text evidence="10">Lacks conserved residue(s) required for the propagation of feature annotation.</text>
</comment>
<evidence type="ECO:0000256" key="5">
    <source>
        <dbReference type="ARBA" id="ARBA00022737"/>
    </source>
</evidence>
<organism evidence="12 13">
    <name type="scientific">Crassostrea virginica</name>
    <name type="common">Eastern oyster</name>
    <dbReference type="NCBI Taxonomy" id="6565"/>
    <lineage>
        <taxon>Eukaryota</taxon>
        <taxon>Metazoa</taxon>
        <taxon>Spiralia</taxon>
        <taxon>Lophotrochozoa</taxon>
        <taxon>Mollusca</taxon>
        <taxon>Bivalvia</taxon>
        <taxon>Autobranchia</taxon>
        <taxon>Pteriomorphia</taxon>
        <taxon>Ostreida</taxon>
        <taxon>Ostreoidea</taxon>
        <taxon>Ostreidae</taxon>
        <taxon>Crassostrea</taxon>
    </lineage>
</organism>
<dbReference type="Gene3D" id="3.30.1680.10">
    <property type="entry name" value="ligand-binding face of the semaphorins, domain 2"/>
    <property type="match status" value="1"/>
</dbReference>
<dbReference type="GO" id="GO:0017154">
    <property type="term" value="F:semaphorin receptor activity"/>
    <property type="evidence" value="ECO:0007669"/>
    <property type="project" value="InterPro"/>
</dbReference>
<dbReference type="PANTHER" id="PTHR22625:SF61">
    <property type="entry name" value="HEPATOCYTE GROWTH FACTOR RECEPTOR"/>
    <property type="match status" value="1"/>
</dbReference>
<evidence type="ECO:0000259" key="11">
    <source>
        <dbReference type="PROSITE" id="PS51004"/>
    </source>
</evidence>
<dbReference type="InterPro" id="IPR014756">
    <property type="entry name" value="Ig_E-set"/>
</dbReference>
<dbReference type="GO" id="GO:0005886">
    <property type="term" value="C:plasma membrane"/>
    <property type="evidence" value="ECO:0007669"/>
    <property type="project" value="TreeGrafter"/>
</dbReference>
<dbReference type="InterPro" id="IPR015943">
    <property type="entry name" value="WD40/YVTN_repeat-like_dom_sf"/>
</dbReference>
<reference evidence="13" key="1">
    <citation type="submission" date="2025-08" db="UniProtKB">
        <authorList>
            <consortium name="RefSeq"/>
        </authorList>
    </citation>
    <scope>IDENTIFICATION</scope>
    <source>
        <tissue evidence="13">Whole sample</tissue>
    </source>
</reference>
<dbReference type="OrthoDB" id="546826at2759"/>
<dbReference type="InterPro" id="IPR036352">
    <property type="entry name" value="Semap_dom_sf"/>
</dbReference>
<dbReference type="PANTHER" id="PTHR22625">
    <property type="entry name" value="PLEXIN"/>
    <property type="match status" value="1"/>
</dbReference>
<sequence>MLFETKISRICKNDKYMRSFNEVVLECNRHNIATAAYYREAEEDSSLYVAFGISMTSTEASRNDSAVVCQYSQSDIETMFKNLITFCFNNADALSPPDWSNCNAESKLCDNSVQVDVNNYCNDVNAQRANQGIQRLKKPFYHPKYLIFEEKHTIFTSVFMHKVDLTKEVLWLGTIDGYILKVNLNQDLRSRRAFVRFDLSQNRSQQIQSHHIVPENDTEYIILLYGNKASKFPMLSCQVHTSCNACVQSNDPLGCGWCKDSCLRAEKCQTSWHAKRCPPFIDRVYPSSGPLKGGTLVTIDGEHFLENSNGTETKVEIGDVICKPVNVTNTKIVCYTSHAKTAGDFLVIVTSSMPSEVKEFNYSYKIPNLKRTNPSGGPRHGNTLLIFSGDNLDIGLQIKISIFNILCSIQRRNRTHLECTTNECLEIRDGSTGQMTCNECYPIKFTIDENIVENNDSFCYRGNPWITYISRNSTILSGGLTLRINGTYFDSANSYVLRLTNEDTRKNVDTNCNLFDSSGGQLICKTPDLPLEISRPGTKMKMVLLLVNDEFHWQMWRFKSVPVYMLVYPNPVFERFDTTDKTEVFASKMQFSIYGTNLNDVLKPEDYLIRVGNVVCPLQKLKHYYLKCDLTEGIEKHNLRTAKANLTIGITVGNIEMTIGDASFEPCK</sequence>
<name>A0A8B8B4N1_CRAVI</name>
<dbReference type="SUPFAM" id="SSF81296">
    <property type="entry name" value="E set domains"/>
    <property type="match status" value="3"/>
</dbReference>
<evidence type="ECO:0000256" key="4">
    <source>
        <dbReference type="ARBA" id="ARBA00022729"/>
    </source>
</evidence>
<keyword evidence="4" id="KW-0732">Signal</keyword>
<dbReference type="PROSITE" id="PS51004">
    <property type="entry name" value="SEMA"/>
    <property type="match status" value="1"/>
</dbReference>
<dbReference type="SMART" id="SM00429">
    <property type="entry name" value="IPT"/>
    <property type="match status" value="3"/>
</dbReference>
<evidence type="ECO:0000256" key="3">
    <source>
        <dbReference type="ARBA" id="ARBA00022692"/>
    </source>
</evidence>
<dbReference type="GO" id="GO:0030334">
    <property type="term" value="P:regulation of cell migration"/>
    <property type="evidence" value="ECO:0007669"/>
    <property type="project" value="TreeGrafter"/>
</dbReference>
<comment type="similarity">
    <text evidence="2">Belongs to the plexin family.</text>
</comment>
<dbReference type="InterPro" id="IPR002909">
    <property type="entry name" value="IPT_dom"/>
</dbReference>
<dbReference type="InterPro" id="IPR013783">
    <property type="entry name" value="Ig-like_fold"/>
</dbReference>
<evidence type="ECO:0000256" key="7">
    <source>
        <dbReference type="ARBA" id="ARBA00023136"/>
    </source>
</evidence>
<keyword evidence="5" id="KW-0677">Repeat</keyword>
<keyword evidence="9" id="KW-0325">Glycoprotein</keyword>
<dbReference type="Pfam" id="PF01437">
    <property type="entry name" value="PSI"/>
    <property type="match status" value="1"/>
</dbReference>
<keyword evidence="7" id="KW-0472">Membrane</keyword>
<dbReference type="Pfam" id="PF01403">
    <property type="entry name" value="Sema"/>
    <property type="match status" value="1"/>
</dbReference>
<protein>
    <submittedName>
        <fullName evidence="13">Hepatocyte growth factor receptor-like</fullName>
    </submittedName>
</protein>
<dbReference type="InterPro" id="IPR016201">
    <property type="entry name" value="PSI"/>
</dbReference>
<dbReference type="CDD" id="cd00102">
    <property type="entry name" value="IPT"/>
    <property type="match status" value="1"/>
</dbReference>
<keyword evidence="3" id="KW-0812">Transmembrane</keyword>
<keyword evidence="6" id="KW-1133">Transmembrane helix</keyword>
<dbReference type="AlphaFoldDB" id="A0A8B8B4N1"/>
<dbReference type="GeneID" id="111107445"/>
<dbReference type="InterPro" id="IPR002165">
    <property type="entry name" value="Plexin_repeat"/>
</dbReference>
<dbReference type="Gene3D" id="2.60.40.10">
    <property type="entry name" value="Immunoglobulins"/>
    <property type="match status" value="2"/>
</dbReference>
<evidence type="ECO:0000256" key="10">
    <source>
        <dbReference type="PROSITE-ProRule" id="PRU00352"/>
    </source>
</evidence>
<accession>A0A8B8B4N1</accession>
<comment type="subcellular location">
    <subcellularLocation>
        <location evidence="1">Membrane</location>
        <topology evidence="1">Single-pass membrane protein</topology>
    </subcellularLocation>
</comment>
<evidence type="ECO:0000313" key="12">
    <source>
        <dbReference type="Proteomes" id="UP000694844"/>
    </source>
</evidence>
<evidence type="ECO:0000256" key="2">
    <source>
        <dbReference type="ARBA" id="ARBA00010297"/>
    </source>
</evidence>
<evidence type="ECO:0000256" key="1">
    <source>
        <dbReference type="ARBA" id="ARBA00004167"/>
    </source>
</evidence>
<dbReference type="InterPro" id="IPR001627">
    <property type="entry name" value="Semap_dom"/>
</dbReference>
<feature type="domain" description="Sema" evidence="11">
    <location>
        <begin position="1"/>
        <end position="234"/>
    </location>
</feature>
<proteinExistence type="inferred from homology"/>
<dbReference type="SMART" id="SM00423">
    <property type="entry name" value="PSI"/>
    <property type="match status" value="1"/>
</dbReference>
<evidence type="ECO:0000256" key="6">
    <source>
        <dbReference type="ARBA" id="ARBA00022989"/>
    </source>
</evidence>
<dbReference type="SUPFAM" id="SSF101912">
    <property type="entry name" value="Sema domain"/>
    <property type="match status" value="1"/>
</dbReference>
<keyword evidence="8" id="KW-1015">Disulfide bond</keyword>